<dbReference type="Proteomes" id="UP000177871">
    <property type="component" value="Unassembled WGS sequence"/>
</dbReference>
<accession>A0A1F6A5P6</accession>
<evidence type="ECO:0000256" key="1">
    <source>
        <dbReference type="SAM" id="Phobius"/>
    </source>
</evidence>
<proteinExistence type="predicted"/>
<evidence type="ECO:0000313" key="2">
    <source>
        <dbReference type="EMBL" id="OGG19792.1"/>
    </source>
</evidence>
<reference evidence="2 3" key="1">
    <citation type="journal article" date="2016" name="Nat. Commun.">
        <title>Thousands of microbial genomes shed light on interconnected biogeochemical processes in an aquifer system.</title>
        <authorList>
            <person name="Anantharaman K."/>
            <person name="Brown C.T."/>
            <person name="Hug L.A."/>
            <person name="Sharon I."/>
            <person name="Castelle C.J."/>
            <person name="Probst A.J."/>
            <person name="Thomas B.C."/>
            <person name="Singh A."/>
            <person name="Wilkins M.J."/>
            <person name="Karaoz U."/>
            <person name="Brodie E.L."/>
            <person name="Williams K.H."/>
            <person name="Hubbard S.S."/>
            <person name="Banfield J.F."/>
        </authorList>
    </citation>
    <scope>NUCLEOTIDE SEQUENCE [LARGE SCALE GENOMIC DNA]</scope>
</reference>
<keyword evidence="1" id="KW-0812">Transmembrane</keyword>
<keyword evidence="1" id="KW-0472">Membrane</keyword>
<feature type="transmembrane region" description="Helical" evidence="1">
    <location>
        <begin position="69"/>
        <end position="96"/>
    </location>
</feature>
<protein>
    <submittedName>
        <fullName evidence="2">Uncharacterized protein</fullName>
    </submittedName>
</protein>
<name>A0A1F6A5P6_9BACT</name>
<dbReference type="EMBL" id="MFJK01000003">
    <property type="protein sequence ID" value="OGG19792.1"/>
    <property type="molecule type" value="Genomic_DNA"/>
</dbReference>
<evidence type="ECO:0000313" key="3">
    <source>
        <dbReference type="Proteomes" id="UP000177871"/>
    </source>
</evidence>
<comment type="caution">
    <text evidence="2">The sequence shown here is derived from an EMBL/GenBank/DDBJ whole genome shotgun (WGS) entry which is preliminary data.</text>
</comment>
<gene>
    <name evidence="2" type="ORF">A2721_01310</name>
</gene>
<dbReference type="AlphaFoldDB" id="A0A1F6A5P6"/>
<keyword evidence="1" id="KW-1133">Transmembrane helix</keyword>
<organism evidence="2 3">
    <name type="scientific">Candidatus Gottesmanbacteria bacterium RIFCSPHIGHO2_01_FULL_47_48</name>
    <dbReference type="NCBI Taxonomy" id="1798381"/>
    <lineage>
        <taxon>Bacteria</taxon>
        <taxon>Candidatus Gottesmaniibacteriota</taxon>
    </lineage>
</organism>
<sequence length="107" mass="12015">MKKIIFKFVIASVWTLIAFGHSLSYVFPPRPIPMVIKYSIQLPLSISFDALNALASWSSEVRTFIYPLILPYGLLLTFVVSYLIVHVSLELGLLIFKKTPLSIRGGS</sequence>